<dbReference type="GO" id="GO:0003735">
    <property type="term" value="F:structural constituent of ribosome"/>
    <property type="evidence" value="ECO:0007669"/>
    <property type="project" value="InterPro"/>
</dbReference>
<dbReference type="PANTHER" id="PTHR33284:SF1">
    <property type="entry name" value="RIBOSOMAL PROTEIN L25_GLN-TRNA SYNTHETASE, ANTI-CODON-BINDING DOMAIN-CONTAINING PROTEIN"/>
    <property type="match status" value="1"/>
</dbReference>
<name>A0A381S5S3_9ZZZZ</name>
<dbReference type="HAMAP" id="MF_01334">
    <property type="entry name" value="Ribosomal_bL25_CTC"/>
    <property type="match status" value="1"/>
</dbReference>
<dbReference type="Gene3D" id="2.40.240.10">
    <property type="entry name" value="Ribosomal Protein L25, Chain P"/>
    <property type="match status" value="1"/>
</dbReference>
<organism evidence="8">
    <name type="scientific">marine metagenome</name>
    <dbReference type="NCBI Taxonomy" id="408172"/>
    <lineage>
        <taxon>unclassified sequences</taxon>
        <taxon>metagenomes</taxon>
        <taxon>ecological metagenomes</taxon>
    </lineage>
</organism>
<feature type="compositionally biased region" description="Acidic residues" evidence="5">
    <location>
        <begin position="197"/>
        <end position="229"/>
    </location>
</feature>
<dbReference type="Pfam" id="PF14693">
    <property type="entry name" value="Ribosomal_TL5_C"/>
    <property type="match status" value="1"/>
</dbReference>
<gene>
    <name evidence="8" type="ORF">METZ01_LOCUS51542</name>
</gene>
<dbReference type="InterPro" id="IPR020930">
    <property type="entry name" value="Ribosomal_uL5_bac-type"/>
</dbReference>
<dbReference type="GO" id="GO:0008097">
    <property type="term" value="F:5S rRNA binding"/>
    <property type="evidence" value="ECO:0007669"/>
    <property type="project" value="InterPro"/>
</dbReference>
<dbReference type="PANTHER" id="PTHR33284">
    <property type="entry name" value="RIBOSOMAL PROTEIN L25/GLN-TRNA SYNTHETASE, ANTI-CODON-BINDING DOMAIN-CONTAINING PROTEIN"/>
    <property type="match status" value="1"/>
</dbReference>
<dbReference type="InterPro" id="IPR037121">
    <property type="entry name" value="Ribosomal_bL25_C"/>
</dbReference>
<dbReference type="NCBIfam" id="NF004128">
    <property type="entry name" value="PRK05618.1-2"/>
    <property type="match status" value="1"/>
</dbReference>
<evidence type="ECO:0000256" key="4">
    <source>
        <dbReference type="ARBA" id="ARBA00023274"/>
    </source>
</evidence>
<feature type="region of interest" description="Disordered" evidence="5">
    <location>
        <begin position="193"/>
        <end position="245"/>
    </location>
</feature>
<evidence type="ECO:0000256" key="5">
    <source>
        <dbReference type="SAM" id="MobiDB-lite"/>
    </source>
</evidence>
<accession>A0A381S5S3</accession>
<dbReference type="NCBIfam" id="NF004612">
    <property type="entry name" value="PRK05943.1"/>
    <property type="match status" value="1"/>
</dbReference>
<keyword evidence="4" id="KW-0687">Ribonucleoprotein</keyword>
<keyword evidence="2" id="KW-0694">RNA-binding</keyword>
<sequence length="245" mass="27040">MSEQVSLAASERQSEGKSANRNLRRSGYIPGVLYGGKDEPKKISIMEKDIVKATEIAGFTTQILQISMDGKDVDVVVKEIQRHPATSRVLHADFMRVDPDSKITLVVPIRTLNDESCIGVKVNGGQVNHLINDIEISCLASNLPEQLEIDVQEMDIGDTVSLSEIKLPEGVEITILQQDEDRDQAVVSVTETREMIIEEEEEELGLEEGEEGEEGDTEATEGTEEDSETPTEGKESDPSEEKQKE</sequence>
<dbReference type="InterPro" id="IPR001021">
    <property type="entry name" value="Ribosomal_bL25_long"/>
</dbReference>
<dbReference type="AlphaFoldDB" id="A0A381S5S3"/>
<dbReference type="InterPro" id="IPR020056">
    <property type="entry name" value="Rbsml_bL25/Gln-tRNA_synth_N"/>
</dbReference>
<dbReference type="InterPro" id="IPR011035">
    <property type="entry name" value="Ribosomal_bL25/Gln-tRNA_synth"/>
</dbReference>
<reference evidence="8" key="1">
    <citation type="submission" date="2018-05" db="EMBL/GenBank/DDBJ databases">
        <authorList>
            <person name="Lanie J.A."/>
            <person name="Ng W.-L."/>
            <person name="Kazmierczak K.M."/>
            <person name="Andrzejewski T.M."/>
            <person name="Davidsen T.M."/>
            <person name="Wayne K.J."/>
            <person name="Tettelin H."/>
            <person name="Glass J.I."/>
            <person name="Rusch D."/>
            <person name="Podicherti R."/>
            <person name="Tsui H.-C.T."/>
            <person name="Winkler M.E."/>
        </authorList>
    </citation>
    <scope>NUCLEOTIDE SEQUENCE</scope>
</reference>
<dbReference type="InterPro" id="IPR020057">
    <property type="entry name" value="Ribosomal_bL25_b-dom"/>
</dbReference>
<evidence type="ECO:0000256" key="3">
    <source>
        <dbReference type="ARBA" id="ARBA00022980"/>
    </source>
</evidence>
<dbReference type="CDD" id="cd00495">
    <property type="entry name" value="Ribosomal_L25_TL5_CTC"/>
    <property type="match status" value="1"/>
</dbReference>
<dbReference type="EMBL" id="UINC01002629">
    <property type="protein sequence ID" value="SUZ98688.1"/>
    <property type="molecule type" value="Genomic_DNA"/>
</dbReference>
<dbReference type="NCBIfam" id="NF004130">
    <property type="entry name" value="PRK05618.1-5"/>
    <property type="match status" value="1"/>
</dbReference>
<dbReference type="SUPFAM" id="SSF50715">
    <property type="entry name" value="Ribosomal protein L25-like"/>
    <property type="match status" value="1"/>
</dbReference>
<evidence type="ECO:0000313" key="8">
    <source>
        <dbReference type="EMBL" id="SUZ98688.1"/>
    </source>
</evidence>
<protein>
    <submittedName>
        <fullName evidence="8">Uncharacterized protein</fullName>
    </submittedName>
</protein>
<keyword evidence="1" id="KW-0699">rRNA-binding</keyword>
<evidence type="ECO:0000259" key="6">
    <source>
        <dbReference type="Pfam" id="PF01386"/>
    </source>
</evidence>
<dbReference type="InterPro" id="IPR029751">
    <property type="entry name" value="Ribosomal_L25_dom"/>
</dbReference>
<dbReference type="Gene3D" id="2.170.120.20">
    <property type="entry name" value="Ribosomal protein L25, beta domain"/>
    <property type="match status" value="1"/>
</dbReference>
<dbReference type="Pfam" id="PF01386">
    <property type="entry name" value="Ribosomal_L25p"/>
    <property type="match status" value="1"/>
</dbReference>
<feature type="domain" description="Large ribosomal subunit protein bL25 beta" evidence="7">
    <location>
        <begin position="102"/>
        <end position="192"/>
    </location>
</feature>
<feature type="domain" description="Large ribosomal subunit protein bL25 L25" evidence="6">
    <location>
        <begin position="7"/>
        <end position="94"/>
    </location>
</feature>
<proteinExistence type="inferred from homology"/>
<evidence type="ECO:0000256" key="2">
    <source>
        <dbReference type="ARBA" id="ARBA00022884"/>
    </source>
</evidence>
<keyword evidence="3" id="KW-0689">Ribosomal protein</keyword>
<evidence type="ECO:0000256" key="1">
    <source>
        <dbReference type="ARBA" id="ARBA00022730"/>
    </source>
</evidence>
<feature type="compositionally biased region" description="Basic and acidic residues" evidence="5">
    <location>
        <begin position="231"/>
        <end position="245"/>
    </location>
</feature>
<dbReference type="GO" id="GO:0006412">
    <property type="term" value="P:translation"/>
    <property type="evidence" value="ECO:0007669"/>
    <property type="project" value="InterPro"/>
</dbReference>
<dbReference type="GO" id="GO:0022625">
    <property type="term" value="C:cytosolic large ribosomal subunit"/>
    <property type="evidence" value="ECO:0007669"/>
    <property type="project" value="TreeGrafter"/>
</dbReference>
<dbReference type="NCBIfam" id="TIGR00731">
    <property type="entry name" value="bL25_bact_ctc"/>
    <property type="match status" value="1"/>
</dbReference>
<feature type="region of interest" description="Disordered" evidence="5">
    <location>
        <begin position="1"/>
        <end position="22"/>
    </location>
</feature>
<evidence type="ECO:0000259" key="7">
    <source>
        <dbReference type="Pfam" id="PF14693"/>
    </source>
</evidence>